<reference evidence="1" key="1">
    <citation type="submission" date="2021-01" db="EMBL/GenBank/DDBJ databases">
        <title>Whole genome shotgun sequence of Sphaerimonospora thailandensis NBRC 107569.</title>
        <authorList>
            <person name="Komaki H."/>
            <person name="Tamura T."/>
        </authorList>
    </citation>
    <scope>NUCLEOTIDE SEQUENCE</scope>
    <source>
        <strain evidence="1">NBRC 107569</strain>
    </source>
</reference>
<organism evidence="1 2">
    <name type="scientific">Sphaerimonospora thailandensis</name>
    <dbReference type="NCBI Taxonomy" id="795644"/>
    <lineage>
        <taxon>Bacteria</taxon>
        <taxon>Bacillati</taxon>
        <taxon>Actinomycetota</taxon>
        <taxon>Actinomycetes</taxon>
        <taxon>Streptosporangiales</taxon>
        <taxon>Streptosporangiaceae</taxon>
        <taxon>Sphaerimonospora</taxon>
    </lineage>
</organism>
<sequence>MLAYFLLPWSLMTAPPLLNGDTRALEVIAVRELLKQLDLADAILALSAPSYQWFPHISQIWLIEPILHHSATDLMVMHEICNQNAPTWFDHLVGQGDRFDGERASFLDHIPLARHNQVEG</sequence>
<name>A0A8J3R7A2_9ACTN</name>
<evidence type="ECO:0000313" key="2">
    <source>
        <dbReference type="Proteomes" id="UP000610966"/>
    </source>
</evidence>
<gene>
    <name evidence="1" type="ORF">Mth01_14030</name>
</gene>
<dbReference type="AlphaFoldDB" id="A0A8J3R7A2"/>
<protein>
    <submittedName>
        <fullName evidence="1">Uncharacterized protein</fullName>
    </submittedName>
</protein>
<comment type="caution">
    <text evidence="1">The sequence shown here is derived from an EMBL/GenBank/DDBJ whole genome shotgun (WGS) entry which is preliminary data.</text>
</comment>
<dbReference type="Proteomes" id="UP000610966">
    <property type="component" value="Unassembled WGS sequence"/>
</dbReference>
<proteinExistence type="predicted"/>
<keyword evidence="2" id="KW-1185">Reference proteome</keyword>
<accession>A0A8J3R7A2</accession>
<evidence type="ECO:0000313" key="1">
    <source>
        <dbReference type="EMBL" id="GIH69150.1"/>
    </source>
</evidence>
<dbReference type="EMBL" id="BOOG01000012">
    <property type="protein sequence ID" value="GIH69150.1"/>
    <property type="molecule type" value="Genomic_DNA"/>
</dbReference>